<name>A0A5J4NXJ0_9TREM</name>
<dbReference type="Proteomes" id="UP000324629">
    <property type="component" value="Unassembled WGS sequence"/>
</dbReference>
<gene>
    <name evidence="2" type="ORF">DEA37_0010615</name>
</gene>
<dbReference type="EMBL" id="QNGE01000628">
    <property type="protein sequence ID" value="KAA3679798.1"/>
    <property type="molecule type" value="Genomic_DNA"/>
</dbReference>
<feature type="transmembrane region" description="Helical" evidence="1">
    <location>
        <begin position="12"/>
        <end position="36"/>
    </location>
</feature>
<reference evidence="2 3" key="1">
    <citation type="journal article" date="2019" name="Gigascience">
        <title>Whole-genome sequence of the oriental lung fluke Paragonimus westermani.</title>
        <authorList>
            <person name="Oey H."/>
            <person name="Zakrzewski M."/>
            <person name="Narain K."/>
            <person name="Devi K.R."/>
            <person name="Agatsuma T."/>
            <person name="Nawaratna S."/>
            <person name="Gobert G.N."/>
            <person name="Jones M.K."/>
            <person name="Ragan M.A."/>
            <person name="McManus D.P."/>
            <person name="Krause L."/>
        </authorList>
    </citation>
    <scope>NUCLEOTIDE SEQUENCE [LARGE SCALE GENOMIC DNA]</scope>
    <source>
        <strain evidence="2 3">IND2009</strain>
    </source>
</reference>
<keyword evidence="3" id="KW-1185">Reference proteome</keyword>
<comment type="caution">
    <text evidence="2">The sequence shown here is derived from an EMBL/GenBank/DDBJ whole genome shotgun (WGS) entry which is preliminary data.</text>
</comment>
<accession>A0A5J4NXJ0</accession>
<keyword evidence="1" id="KW-0472">Membrane</keyword>
<evidence type="ECO:0000256" key="1">
    <source>
        <dbReference type="SAM" id="Phobius"/>
    </source>
</evidence>
<dbReference type="AlphaFoldDB" id="A0A5J4NXJ0"/>
<protein>
    <submittedName>
        <fullName evidence="2">Uncharacterized protein</fullName>
    </submittedName>
</protein>
<keyword evidence="1" id="KW-1133">Transmembrane helix</keyword>
<proteinExistence type="predicted"/>
<organism evidence="2 3">
    <name type="scientific">Paragonimus westermani</name>
    <dbReference type="NCBI Taxonomy" id="34504"/>
    <lineage>
        <taxon>Eukaryota</taxon>
        <taxon>Metazoa</taxon>
        <taxon>Spiralia</taxon>
        <taxon>Lophotrochozoa</taxon>
        <taxon>Platyhelminthes</taxon>
        <taxon>Trematoda</taxon>
        <taxon>Digenea</taxon>
        <taxon>Plagiorchiida</taxon>
        <taxon>Troglotremata</taxon>
        <taxon>Troglotrematidae</taxon>
        <taxon>Paragonimus</taxon>
    </lineage>
</organism>
<keyword evidence="1" id="KW-0812">Transmembrane</keyword>
<evidence type="ECO:0000313" key="3">
    <source>
        <dbReference type="Proteomes" id="UP000324629"/>
    </source>
</evidence>
<sequence>MIRPLKIFTENMFCKLGIVFLSVCWTLYMFSMYLIVHSNDVCARRMV</sequence>
<evidence type="ECO:0000313" key="2">
    <source>
        <dbReference type="EMBL" id="KAA3679798.1"/>
    </source>
</evidence>